<reference evidence="5" key="1">
    <citation type="submission" date="2021-08" db="EMBL/GenBank/DDBJ databases">
        <title>WGS assembly of Ceratopteris richardii.</title>
        <authorList>
            <person name="Marchant D.B."/>
            <person name="Chen G."/>
            <person name="Jenkins J."/>
            <person name="Shu S."/>
            <person name="Leebens-Mack J."/>
            <person name="Grimwood J."/>
            <person name="Schmutz J."/>
            <person name="Soltis P."/>
            <person name="Soltis D."/>
            <person name="Chen Z.-H."/>
        </authorList>
    </citation>
    <scope>NUCLEOTIDE SEQUENCE</scope>
    <source>
        <strain evidence="5">Whitten #5841</strain>
        <tissue evidence="5">Leaf</tissue>
    </source>
</reference>
<evidence type="ECO:0000313" key="5">
    <source>
        <dbReference type="EMBL" id="KAH7306396.1"/>
    </source>
</evidence>
<keyword evidence="1" id="KW-0539">Nucleus</keyword>
<dbReference type="InterPro" id="IPR036910">
    <property type="entry name" value="HMG_box_dom_sf"/>
</dbReference>
<dbReference type="SUPFAM" id="SSF46774">
    <property type="entry name" value="ARID-like"/>
    <property type="match status" value="1"/>
</dbReference>
<dbReference type="SMART" id="SM01014">
    <property type="entry name" value="ARID"/>
    <property type="match status" value="1"/>
</dbReference>
<evidence type="ECO:0000256" key="1">
    <source>
        <dbReference type="PROSITE-ProRule" id="PRU00267"/>
    </source>
</evidence>
<evidence type="ECO:0000256" key="2">
    <source>
        <dbReference type="SAM" id="MobiDB-lite"/>
    </source>
</evidence>
<dbReference type="SUPFAM" id="SSF47095">
    <property type="entry name" value="HMG-box"/>
    <property type="match status" value="1"/>
</dbReference>
<feature type="region of interest" description="Disordered" evidence="2">
    <location>
        <begin position="614"/>
        <end position="643"/>
    </location>
</feature>
<dbReference type="PANTHER" id="PTHR46691:SF1">
    <property type="entry name" value="AT-RICH INTERACTIVE DOMAIN-CONTAINING PROTEIN 2"/>
    <property type="match status" value="1"/>
</dbReference>
<dbReference type="GO" id="GO:0005634">
    <property type="term" value="C:nucleus"/>
    <property type="evidence" value="ECO:0007669"/>
    <property type="project" value="UniProtKB-UniRule"/>
</dbReference>
<dbReference type="Gene3D" id="1.10.150.60">
    <property type="entry name" value="ARID DNA-binding domain"/>
    <property type="match status" value="1"/>
</dbReference>
<dbReference type="CDD" id="cd16872">
    <property type="entry name" value="ARID_HMGB9-like"/>
    <property type="match status" value="1"/>
</dbReference>
<dbReference type="InterPro" id="IPR045303">
    <property type="entry name" value="ARID_HMGB9-like"/>
</dbReference>
<name>A0A8T2S2L1_CERRI</name>
<dbReference type="Pfam" id="PF00505">
    <property type="entry name" value="HMG_box"/>
    <property type="match status" value="1"/>
</dbReference>
<dbReference type="AlphaFoldDB" id="A0A8T2S2L1"/>
<comment type="caution">
    <text evidence="5">The sequence shown here is derived from an EMBL/GenBank/DDBJ whole genome shotgun (WGS) entry which is preliminary data.</text>
</comment>
<dbReference type="OrthoDB" id="338531at2759"/>
<sequence length="896" mass="100081">MVHCEVMFDQISQLRPPSDGGISSQSFQGPVSYTGSGPSRQRHNSPQELQPSLALSLEGPGSYANFAGPYPPASSRPFKAQSSQGHSLGAQKNVVRPFDLEKLPVQHPEKLNPSNHIPNHDDVHISVHLDAHCGKNTDHYEVPSKLNGSSPSRQADIAMPVDISHDENNHQKCYPRASANHEDVIQDPKLFMSTFQELHEALGTTLTIPKLGGKEINLHLFYCHMTARGGLEQVIKACQWRELSDALDIPKNICSASFVLRKLYSKLLFHYEQVYYFRMEGQLQSPPVSLPAPNPVGQRVDDASPYEIPVDLKASYKKRKRKLDPLQVFGVDPVASVGSVATGAINGKFEDGYFITVVVGTEKLSGVLYHLPASNNTQQYANIPSLIDTIGHEGNAPGMELQLYKFKKKRDYVRKFNPDAPKRTRSAYNIFFKEQCARLKQLLPGKKGLGKTVTEMWNKLSDKEKEPYIARGSQERERYLAEHREKLRLRREVGSEGVHNSIGHSAAVYDGSHDYHVSLDAVHDIHGRNPRISDVGQPYGVYNGSEHAYISESEITDIHLVSNQVHENHENEGNYLQGTLSEGDDDGDAHLEEQYEEEDMQDCPLSENGYEEENGTEYHVSDPAQEVSGYPTSERNPDVPEDVYRPQTDEISVQETEEHGCDTAPKAPFYTHDHGYNYGSSVSQEQMAETPRSNNAAHFEHMVYQMHNNGQVMYTPAQQGCPESSANSSLAMPQQHYFPHSRYAYRPGQGGEALGLPVPQDQGSFSRQDEGSPFLASYQQSQSLGTGSHAQQIPSEVAYRGRYTYPLAMPYSHVYTQPPHAYGQCFPRPPYPLQPNDAVTYQYQHGYVSQVHQPLACVPEGSGMQSSQMYQPHDGGRVLHFQDGNSRPVFKHGADK</sequence>
<keyword evidence="1" id="KW-0238">DNA-binding</keyword>
<evidence type="ECO:0000259" key="3">
    <source>
        <dbReference type="PROSITE" id="PS50118"/>
    </source>
</evidence>
<dbReference type="InterPro" id="IPR036431">
    <property type="entry name" value="ARID_dom_sf"/>
</dbReference>
<dbReference type="EMBL" id="CM035427">
    <property type="protein sequence ID" value="KAH7306396.1"/>
    <property type="molecule type" value="Genomic_DNA"/>
</dbReference>
<evidence type="ECO:0000313" key="6">
    <source>
        <dbReference type="Proteomes" id="UP000825935"/>
    </source>
</evidence>
<feature type="region of interest" description="Disordered" evidence="2">
    <location>
        <begin position="12"/>
        <end position="49"/>
    </location>
</feature>
<feature type="domain" description="HMG box" evidence="3">
    <location>
        <begin position="421"/>
        <end position="487"/>
    </location>
</feature>
<feature type="domain" description="ARID" evidence="4">
    <location>
        <begin position="185"/>
        <end position="276"/>
    </location>
</feature>
<gene>
    <name evidence="5" type="ORF">KP509_22G009200</name>
</gene>
<dbReference type="InterPro" id="IPR001606">
    <property type="entry name" value="ARID_dom"/>
</dbReference>
<keyword evidence="6" id="KW-1185">Reference proteome</keyword>
<dbReference type="SMART" id="SM00501">
    <property type="entry name" value="BRIGHT"/>
    <property type="match status" value="1"/>
</dbReference>
<dbReference type="PROSITE" id="PS50118">
    <property type="entry name" value="HMG_BOX_2"/>
    <property type="match status" value="1"/>
</dbReference>
<evidence type="ECO:0008006" key="7">
    <source>
        <dbReference type="Google" id="ProtNLM"/>
    </source>
</evidence>
<dbReference type="Proteomes" id="UP000825935">
    <property type="component" value="Chromosome 22"/>
</dbReference>
<protein>
    <recommendedName>
        <fullName evidence="7">HMG box domain-containing protein</fullName>
    </recommendedName>
</protein>
<organism evidence="5 6">
    <name type="scientific">Ceratopteris richardii</name>
    <name type="common">Triangle waterfern</name>
    <dbReference type="NCBI Taxonomy" id="49495"/>
    <lineage>
        <taxon>Eukaryota</taxon>
        <taxon>Viridiplantae</taxon>
        <taxon>Streptophyta</taxon>
        <taxon>Embryophyta</taxon>
        <taxon>Tracheophyta</taxon>
        <taxon>Polypodiopsida</taxon>
        <taxon>Polypodiidae</taxon>
        <taxon>Polypodiales</taxon>
        <taxon>Pteridineae</taxon>
        <taxon>Pteridaceae</taxon>
        <taxon>Parkerioideae</taxon>
        <taxon>Ceratopteris</taxon>
    </lineage>
</organism>
<feature type="region of interest" description="Disordered" evidence="2">
    <location>
        <begin position="65"/>
        <end position="95"/>
    </location>
</feature>
<feature type="region of interest" description="Disordered" evidence="2">
    <location>
        <begin position="863"/>
        <end position="896"/>
    </location>
</feature>
<dbReference type="GO" id="GO:0003677">
    <property type="term" value="F:DNA binding"/>
    <property type="evidence" value="ECO:0007669"/>
    <property type="project" value="UniProtKB-UniRule"/>
</dbReference>
<dbReference type="PANTHER" id="PTHR46691">
    <property type="entry name" value="HIGH MOBILITY GROUP B PROTEIN 9"/>
    <property type="match status" value="1"/>
</dbReference>
<feature type="DNA-binding region" description="HMG box" evidence="1">
    <location>
        <begin position="421"/>
        <end position="487"/>
    </location>
</feature>
<feature type="region of interest" description="Disordered" evidence="2">
    <location>
        <begin position="748"/>
        <end position="772"/>
    </location>
</feature>
<dbReference type="InterPro" id="IPR009071">
    <property type="entry name" value="HMG_box_dom"/>
</dbReference>
<evidence type="ECO:0000259" key="4">
    <source>
        <dbReference type="PROSITE" id="PS51011"/>
    </source>
</evidence>
<dbReference type="SMART" id="SM00398">
    <property type="entry name" value="HMG"/>
    <property type="match status" value="1"/>
</dbReference>
<dbReference type="Gene3D" id="1.10.30.10">
    <property type="entry name" value="High mobility group box domain"/>
    <property type="match status" value="1"/>
</dbReference>
<accession>A0A8T2S2L1</accession>
<proteinExistence type="predicted"/>
<dbReference type="PROSITE" id="PS51011">
    <property type="entry name" value="ARID"/>
    <property type="match status" value="1"/>
</dbReference>
<dbReference type="Pfam" id="PF01388">
    <property type="entry name" value="ARID"/>
    <property type="match status" value="1"/>
</dbReference>